<dbReference type="InterPro" id="IPR001381">
    <property type="entry name" value="DHquinase_I"/>
</dbReference>
<dbReference type="InterPro" id="IPR046346">
    <property type="entry name" value="Aminoacid_DH-like_N_sf"/>
</dbReference>
<dbReference type="InterPro" id="IPR013785">
    <property type="entry name" value="Aldolase_TIM"/>
</dbReference>
<dbReference type="Pfam" id="PF08501">
    <property type="entry name" value="Shikimate_dh_N"/>
    <property type="match status" value="1"/>
</dbReference>
<dbReference type="InterPro" id="IPR006151">
    <property type="entry name" value="Shikm_DH/Glu-tRNA_Rdtase"/>
</dbReference>
<keyword evidence="5" id="KW-1185">Reference proteome</keyword>
<dbReference type="InterPro" id="IPR036291">
    <property type="entry name" value="NAD(P)-bd_dom_sf"/>
</dbReference>
<dbReference type="PANTHER" id="PTHR21090">
    <property type="entry name" value="AROM/DEHYDROQUINATE SYNTHASE"/>
    <property type="match status" value="1"/>
</dbReference>
<dbReference type="SUPFAM" id="SSF51735">
    <property type="entry name" value="NAD(P)-binding Rossmann-fold domains"/>
    <property type="match status" value="1"/>
</dbReference>
<evidence type="ECO:0000259" key="3">
    <source>
        <dbReference type="Pfam" id="PF18317"/>
    </source>
</evidence>
<dbReference type="Gene3D" id="3.40.50.10860">
    <property type="entry name" value="Leucine Dehydrogenase, chain A, domain 1"/>
    <property type="match status" value="1"/>
</dbReference>
<comment type="caution">
    <text evidence="4">The sequence shown here is derived from an EMBL/GenBank/DDBJ whole genome shotgun (WGS) entry which is preliminary data.</text>
</comment>
<evidence type="ECO:0000313" key="5">
    <source>
        <dbReference type="Proteomes" id="UP000756346"/>
    </source>
</evidence>
<sequence length="816" mass="89755">MAATALKRRIADTSKLFLDATGMSAVVYKKTYGSADYQRRVHSLLQKTLATNAQDAIIVTSWVDRSALALLQEFAATHPVIHIVRDSAAIKKYLRVADNVKLDDILQYSARAFRAVMNHEFFNVSEDLSQHQEPTDAAPDVKAPAPYLTLKRAERHFLKFLSLLMPKGSIPFFESAFPLAQVPLEARKTTFVLPLRLSQLVAEDLDIEALEGGADAIEIVVDDLYEGAMSSGGSTPETGALSKQRTHLAPERASQISSALARIRRSTVIPIIYHVSWPAVSLTTTISTEQVMTYLEHFQHGLKLCPEYITVDIRLESTLLSHLVALRGHSKVIGVAHIADHTPPAWEDPVWISFYQKAHAVGCDVVRLTRPAVDFEDNFEVAKLRHTIEALPGISKPLLSAYNTGIRGRHSAVFNPLLSPVRPTSSVLESSESMMTTCPSPTITVQQANHALSTSFVHDALKLYVVGARVSYSLSPAMHMTAFKACGLSHTYVPYSTTSLSTLSSLVHDPMFAGSSIGLPFKVEVISLTHSLSSHARAIGAVNTVIPIRRLNPDGSVPDDMAMFFNSCNRSGPVLALYGENTDWVGIRAVIRRGLSPANAVRPGTSGLVIGAGGMARAAVYSMLQLGVTNIAIFNRTRARAEKLVTHFTTLIARNDLPLLTKRSEDERHRETRFHILATKEDPWPEDKFRHPTMIVSCIPTHSLVEGGGGPSPNFTLPESWLQSPTGGVVIEYAYKDVNTPLLQQVRAAADRGWVAMDGLDLLPEQGFAQFELFTGRRAPRRLMREEVFRAYPGESDGRFPEQLKPRLNQVIDQGL</sequence>
<gene>
    <name evidence="4" type="ORF">B0I36DRAFT_338575</name>
</gene>
<feature type="domain" description="SDH C-terminal" evidence="3">
    <location>
        <begin position="759"/>
        <end position="788"/>
    </location>
</feature>
<evidence type="ECO:0000313" key="4">
    <source>
        <dbReference type="EMBL" id="KAH7014334.1"/>
    </source>
</evidence>
<name>A0A9P8XRZ6_9PEZI</name>
<accession>A0A9P8XRZ6</accession>
<dbReference type="CDD" id="cd00502">
    <property type="entry name" value="DHQase_I"/>
    <property type="match status" value="1"/>
</dbReference>
<dbReference type="Pfam" id="PF18317">
    <property type="entry name" value="SDH_C"/>
    <property type="match status" value="1"/>
</dbReference>
<dbReference type="AlphaFoldDB" id="A0A9P8XRZ6"/>
<dbReference type="GO" id="GO:0003855">
    <property type="term" value="F:3-dehydroquinate dehydratase activity"/>
    <property type="evidence" value="ECO:0007669"/>
    <property type="project" value="InterPro"/>
</dbReference>
<evidence type="ECO:0000259" key="1">
    <source>
        <dbReference type="Pfam" id="PF01488"/>
    </source>
</evidence>
<dbReference type="InterPro" id="IPR041121">
    <property type="entry name" value="SDH_C"/>
</dbReference>
<dbReference type="GO" id="GO:0004764">
    <property type="term" value="F:shikimate 3-dehydrogenase (NADP+) activity"/>
    <property type="evidence" value="ECO:0007669"/>
    <property type="project" value="InterPro"/>
</dbReference>
<reference evidence="4" key="1">
    <citation type="journal article" date="2021" name="Nat. Commun.">
        <title>Genetic determinants of endophytism in the Arabidopsis root mycobiome.</title>
        <authorList>
            <person name="Mesny F."/>
            <person name="Miyauchi S."/>
            <person name="Thiergart T."/>
            <person name="Pickel B."/>
            <person name="Atanasova L."/>
            <person name="Karlsson M."/>
            <person name="Huettel B."/>
            <person name="Barry K.W."/>
            <person name="Haridas S."/>
            <person name="Chen C."/>
            <person name="Bauer D."/>
            <person name="Andreopoulos W."/>
            <person name="Pangilinan J."/>
            <person name="LaButti K."/>
            <person name="Riley R."/>
            <person name="Lipzen A."/>
            <person name="Clum A."/>
            <person name="Drula E."/>
            <person name="Henrissat B."/>
            <person name="Kohler A."/>
            <person name="Grigoriev I.V."/>
            <person name="Martin F.M."/>
            <person name="Hacquard S."/>
        </authorList>
    </citation>
    <scope>NUCLEOTIDE SEQUENCE</scope>
    <source>
        <strain evidence="4">MPI-CAGE-CH-0230</strain>
    </source>
</reference>
<protein>
    <submittedName>
        <fullName evidence="4">Quinate repressor</fullName>
    </submittedName>
</protein>
<evidence type="ECO:0000259" key="2">
    <source>
        <dbReference type="Pfam" id="PF08501"/>
    </source>
</evidence>
<feature type="domain" description="Quinate/shikimate 5-dehydrogenase/glutamyl-tRNA reductase" evidence="1">
    <location>
        <begin position="608"/>
        <end position="650"/>
    </location>
</feature>
<dbReference type="SUPFAM" id="SSF53223">
    <property type="entry name" value="Aminoacid dehydrogenase-like, N-terminal domain"/>
    <property type="match status" value="1"/>
</dbReference>
<dbReference type="Pfam" id="PF01487">
    <property type="entry name" value="DHquinase_I"/>
    <property type="match status" value="1"/>
</dbReference>
<dbReference type="SUPFAM" id="SSF51569">
    <property type="entry name" value="Aldolase"/>
    <property type="match status" value="1"/>
</dbReference>
<dbReference type="Proteomes" id="UP000756346">
    <property type="component" value="Unassembled WGS sequence"/>
</dbReference>
<dbReference type="PANTHER" id="PTHR21090:SF27">
    <property type="entry name" value="QUINATE REPRESSOR PROTEIN"/>
    <property type="match status" value="1"/>
</dbReference>
<dbReference type="Gene3D" id="3.20.20.70">
    <property type="entry name" value="Aldolase class I"/>
    <property type="match status" value="1"/>
</dbReference>
<dbReference type="Pfam" id="PF01488">
    <property type="entry name" value="Shikimate_DH"/>
    <property type="match status" value="1"/>
</dbReference>
<organism evidence="4 5">
    <name type="scientific">Microdochium trichocladiopsis</name>
    <dbReference type="NCBI Taxonomy" id="1682393"/>
    <lineage>
        <taxon>Eukaryota</taxon>
        <taxon>Fungi</taxon>
        <taxon>Dikarya</taxon>
        <taxon>Ascomycota</taxon>
        <taxon>Pezizomycotina</taxon>
        <taxon>Sordariomycetes</taxon>
        <taxon>Xylariomycetidae</taxon>
        <taxon>Xylariales</taxon>
        <taxon>Microdochiaceae</taxon>
        <taxon>Microdochium</taxon>
    </lineage>
</organism>
<dbReference type="GeneID" id="70185326"/>
<dbReference type="FunFam" id="3.40.50.720:FF:000386">
    <property type="entry name" value="Quinate repressor protein"/>
    <property type="match status" value="1"/>
</dbReference>
<dbReference type="EMBL" id="JAGTJQ010000013">
    <property type="protein sequence ID" value="KAH7014334.1"/>
    <property type="molecule type" value="Genomic_DNA"/>
</dbReference>
<dbReference type="GO" id="GO:0009423">
    <property type="term" value="P:chorismate biosynthetic process"/>
    <property type="evidence" value="ECO:0007669"/>
    <property type="project" value="TreeGrafter"/>
</dbReference>
<dbReference type="GO" id="GO:0003866">
    <property type="term" value="F:3-phosphoshikimate 1-carboxyvinyltransferase activity"/>
    <property type="evidence" value="ECO:0007669"/>
    <property type="project" value="TreeGrafter"/>
</dbReference>
<proteinExistence type="predicted"/>
<dbReference type="RefSeq" id="XP_046005301.1">
    <property type="nucleotide sequence ID" value="XM_046155780.1"/>
</dbReference>
<feature type="domain" description="Shikimate dehydrogenase substrate binding N-terminal" evidence="2">
    <location>
        <begin position="465"/>
        <end position="545"/>
    </location>
</feature>
<dbReference type="Gene3D" id="3.40.50.720">
    <property type="entry name" value="NAD(P)-binding Rossmann-like Domain"/>
    <property type="match status" value="1"/>
</dbReference>
<dbReference type="OrthoDB" id="4415835at2759"/>
<dbReference type="InterPro" id="IPR013708">
    <property type="entry name" value="Shikimate_DH-bd_N"/>
</dbReference>
<dbReference type="CDD" id="cd01065">
    <property type="entry name" value="NAD_bind_Shikimate_DH"/>
    <property type="match status" value="1"/>
</dbReference>